<dbReference type="SMART" id="SM00418">
    <property type="entry name" value="HTH_ARSR"/>
    <property type="match status" value="1"/>
</dbReference>
<dbReference type="AlphaFoldDB" id="A0A939IUM3"/>
<gene>
    <name evidence="5" type="ORF">JF543_02310</name>
</gene>
<dbReference type="CDD" id="cd00090">
    <property type="entry name" value="HTH_ARSR"/>
    <property type="match status" value="1"/>
</dbReference>
<sequence length="196" mass="21860">MGSGSAEGRSGAAVMTSAMLKALANPLRRRIINELVRREYARAADLSAALEVPANSLSFHLRVLAEAGLVEEDPDRARDRRDRVWKPVELHALELGTPEQPVADAAAAAAFVALIADEHHELVRRVVTWAPEYTQGRDPVIRGTFEQRNVRLTRAELMQVFEKVSQVFREAEQAHDRDDPDSLFWNIDIVAADETI</sequence>
<reference evidence="5" key="1">
    <citation type="submission" date="2020-12" db="EMBL/GenBank/DDBJ databases">
        <title>PHA producing bacteria isolated from mangrove.</title>
        <authorList>
            <person name="Zheng W."/>
            <person name="Yu S."/>
            <person name="Huang Y."/>
        </authorList>
    </citation>
    <scope>NUCLEOTIDE SEQUENCE</scope>
    <source>
        <strain evidence="5">GN8-5</strain>
    </source>
</reference>
<protein>
    <submittedName>
        <fullName evidence="5">Helix-turn-helix transcriptional regulator</fullName>
    </submittedName>
</protein>
<accession>A0A939IUM3</accession>
<dbReference type="Gene3D" id="1.10.10.10">
    <property type="entry name" value="Winged helix-like DNA-binding domain superfamily/Winged helix DNA-binding domain"/>
    <property type="match status" value="1"/>
</dbReference>
<evidence type="ECO:0000313" key="5">
    <source>
        <dbReference type="EMBL" id="MBN8204788.1"/>
    </source>
</evidence>
<dbReference type="Proteomes" id="UP000664385">
    <property type="component" value="Unassembled WGS sequence"/>
</dbReference>
<evidence type="ECO:0000256" key="2">
    <source>
        <dbReference type="ARBA" id="ARBA00023125"/>
    </source>
</evidence>
<feature type="domain" description="HTH arsR-type" evidence="4">
    <location>
        <begin position="18"/>
        <end position="111"/>
    </location>
</feature>
<dbReference type="SUPFAM" id="SSF46785">
    <property type="entry name" value="Winged helix' DNA-binding domain"/>
    <property type="match status" value="1"/>
</dbReference>
<dbReference type="PANTHER" id="PTHR43132">
    <property type="entry name" value="ARSENICAL RESISTANCE OPERON REPRESSOR ARSR-RELATED"/>
    <property type="match status" value="1"/>
</dbReference>
<dbReference type="InterPro" id="IPR036390">
    <property type="entry name" value="WH_DNA-bd_sf"/>
</dbReference>
<dbReference type="Pfam" id="PF12840">
    <property type="entry name" value="HTH_20"/>
    <property type="match status" value="1"/>
</dbReference>
<keyword evidence="3" id="KW-0804">Transcription</keyword>
<keyword evidence="2" id="KW-0238">DNA-binding</keyword>
<comment type="caution">
    <text evidence="5">The sequence shown here is derived from an EMBL/GenBank/DDBJ whole genome shotgun (WGS) entry which is preliminary data.</text>
</comment>
<dbReference type="EMBL" id="JAEMWU010000001">
    <property type="protein sequence ID" value="MBN8204788.1"/>
    <property type="molecule type" value="Genomic_DNA"/>
</dbReference>
<evidence type="ECO:0000313" key="6">
    <source>
        <dbReference type="Proteomes" id="UP000664385"/>
    </source>
</evidence>
<dbReference type="RefSeq" id="WP_206822614.1">
    <property type="nucleotide sequence ID" value="NZ_JAEMWU010000001.1"/>
</dbReference>
<dbReference type="GO" id="GO:0003700">
    <property type="term" value="F:DNA-binding transcription factor activity"/>
    <property type="evidence" value="ECO:0007669"/>
    <property type="project" value="InterPro"/>
</dbReference>
<evidence type="ECO:0000256" key="3">
    <source>
        <dbReference type="ARBA" id="ARBA00023163"/>
    </source>
</evidence>
<dbReference type="GO" id="GO:0003677">
    <property type="term" value="F:DNA binding"/>
    <property type="evidence" value="ECO:0007669"/>
    <property type="project" value="UniProtKB-KW"/>
</dbReference>
<evidence type="ECO:0000256" key="1">
    <source>
        <dbReference type="ARBA" id="ARBA00023015"/>
    </source>
</evidence>
<dbReference type="InterPro" id="IPR036388">
    <property type="entry name" value="WH-like_DNA-bd_sf"/>
</dbReference>
<name>A0A939IUM3_9MICO</name>
<dbReference type="InterPro" id="IPR011991">
    <property type="entry name" value="ArsR-like_HTH"/>
</dbReference>
<dbReference type="InterPro" id="IPR051011">
    <property type="entry name" value="Metal_resp_trans_reg"/>
</dbReference>
<dbReference type="PANTHER" id="PTHR43132:SF2">
    <property type="entry name" value="ARSENICAL RESISTANCE OPERON REPRESSOR ARSR-RELATED"/>
    <property type="match status" value="1"/>
</dbReference>
<organism evidence="5 6">
    <name type="scientific">Microbacterium esteraromaticum</name>
    <dbReference type="NCBI Taxonomy" id="57043"/>
    <lineage>
        <taxon>Bacteria</taxon>
        <taxon>Bacillati</taxon>
        <taxon>Actinomycetota</taxon>
        <taxon>Actinomycetes</taxon>
        <taxon>Micrococcales</taxon>
        <taxon>Microbacteriaceae</taxon>
        <taxon>Microbacterium</taxon>
    </lineage>
</organism>
<dbReference type="InterPro" id="IPR001845">
    <property type="entry name" value="HTH_ArsR_DNA-bd_dom"/>
</dbReference>
<evidence type="ECO:0000259" key="4">
    <source>
        <dbReference type="SMART" id="SM00418"/>
    </source>
</evidence>
<proteinExistence type="predicted"/>
<keyword evidence="1" id="KW-0805">Transcription regulation</keyword>